<evidence type="ECO:0000313" key="3">
    <source>
        <dbReference type="Proteomes" id="UP000037035"/>
    </source>
</evidence>
<dbReference type="EMBL" id="LAVV01014949">
    <property type="protein sequence ID" value="KNZ44288.1"/>
    <property type="molecule type" value="Genomic_DNA"/>
</dbReference>
<protein>
    <submittedName>
        <fullName evidence="2">Uncharacterized protein</fullName>
    </submittedName>
</protein>
<evidence type="ECO:0000256" key="1">
    <source>
        <dbReference type="SAM" id="Phobius"/>
    </source>
</evidence>
<keyword evidence="1" id="KW-0472">Membrane</keyword>
<keyword evidence="3" id="KW-1185">Reference proteome</keyword>
<feature type="transmembrane region" description="Helical" evidence="1">
    <location>
        <begin position="141"/>
        <end position="161"/>
    </location>
</feature>
<organism evidence="2 3">
    <name type="scientific">Puccinia sorghi</name>
    <dbReference type="NCBI Taxonomy" id="27349"/>
    <lineage>
        <taxon>Eukaryota</taxon>
        <taxon>Fungi</taxon>
        <taxon>Dikarya</taxon>
        <taxon>Basidiomycota</taxon>
        <taxon>Pucciniomycotina</taxon>
        <taxon>Pucciniomycetes</taxon>
        <taxon>Pucciniales</taxon>
        <taxon>Pucciniaceae</taxon>
        <taxon>Puccinia</taxon>
    </lineage>
</organism>
<accession>A0A0L6U6Z8</accession>
<dbReference type="AlphaFoldDB" id="A0A0L6U6Z8"/>
<gene>
    <name evidence="2" type="ORF">VP01_930g4</name>
</gene>
<keyword evidence="1" id="KW-0812">Transmembrane</keyword>
<keyword evidence="1" id="KW-1133">Transmembrane helix</keyword>
<evidence type="ECO:0000313" key="2">
    <source>
        <dbReference type="EMBL" id="KNZ44288.1"/>
    </source>
</evidence>
<dbReference type="VEuPathDB" id="FungiDB:VP01_930g4"/>
<proteinExistence type="predicted"/>
<comment type="caution">
    <text evidence="2">The sequence shown here is derived from an EMBL/GenBank/DDBJ whole genome shotgun (WGS) entry which is preliminary data.</text>
</comment>
<name>A0A0L6U6Z8_9BASI</name>
<dbReference type="Proteomes" id="UP000037035">
    <property type="component" value="Unassembled WGS sequence"/>
</dbReference>
<sequence length="360" mass="42244">MIHLKKKVGELDYFLSSENWYVFFHFWQVVADKSKKRGLVILNTLLLSSELKELSPVVSGKVTQTPPLDERNRWSVWVLVCVWPEVEHFHLVWFSSGGVRIKLNIFNAYHTIILHLTYYKLLIEIPCKDKKKSFQRKMNEINIFIYNIEAFWTLLSLRLTYTSILFDQILSLVEFQECFFFFFLIPLCPFFSGMQSRFSSNQQAHIITSTQHQQSPGTINDHQMTKEAIRLQLNQVFFFFPFLVMESEGHEQNLAEIHARPLSPNLNCQRNSQFEFPEEPSCIAFLLFSHSFSPSSFFSCFVVDLSAMCMKLGVSNGCAKYYHCAESYLKQKLLSATWYNYILVKLWSPYGLNYRRLKVG</sequence>
<feature type="transmembrane region" description="Helical" evidence="1">
    <location>
        <begin position="173"/>
        <end position="192"/>
    </location>
</feature>
<reference evidence="2 3" key="1">
    <citation type="submission" date="2015-08" db="EMBL/GenBank/DDBJ databases">
        <title>Next Generation Sequencing and Analysis of the Genome of Puccinia sorghi L Schw, the Causal Agent of Maize Common Rust.</title>
        <authorList>
            <person name="Rochi L."/>
            <person name="Burguener G."/>
            <person name="Darino M."/>
            <person name="Turjanski A."/>
            <person name="Kreff E."/>
            <person name="Dieguez M.J."/>
            <person name="Sacco F."/>
        </authorList>
    </citation>
    <scope>NUCLEOTIDE SEQUENCE [LARGE SCALE GENOMIC DNA]</scope>
    <source>
        <strain evidence="2 3">RO10H11247</strain>
    </source>
</reference>